<protein>
    <submittedName>
        <fullName evidence="6">ABC transporter ATP-binding protein</fullName>
    </submittedName>
</protein>
<name>A0A9Q4B426_SALAG</name>
<sequence length="289" mass="32051">MITIENLTKRYRKATVLNDLSLTIEKGLFGLLGPNGAGKTTLMRMIATLLPLTSGNVVIDGVSLKENPHAIRGKIGYLPQYFNIYPQLKGREFLNYVAVMKGINDKKERMTEVSSLLKAVNLENVADRKLKTYSGGMKQRIGIAQALIGNPEVLIVDEPTAGLDPEERVRFRNLLSDISTERAVILSTHIVADIESSCDQLAVLNKGQLMMTGNVTDLIDFAEGKMWEVTVHEREKHLFKEEQIVATRRAGSDLYFKILSEEKPSEHATPTNPTLEDGYMALIGGQGHV</sequence>
<evidence type="ECO:0000256" key="2">
    <source>
        <dbReference type="ARBA" id="ARBA00022448"/>
    </source>
</evidence>
<dbReference type="SUPFAM" id="SSF52540">
    <property type="entry name" value="P-loop containing nucleoside triphosphate hydrolases"/>
    <property type="match status" value="1"/>
</dbReference>
<dbReference type="GO" id="GO:0005524">
    <property type="term" value="F:ATP binding"/>
    <property type="evidence" value="ECO:0007669"/>
    <property type="project" value="UniProtKB-KW"/>
</dbReference>
<keyword evidence="3" id="KW-0547">Nucleotide-binding</keyword>
<proteinExistence type="inferred from homology"/>
<dbReference type="InterPro" id="IPR003439">
    <property type="entry name" value="ABC_transporter-like_ATP-bd"/>
</dbReference>
<accession>A0A9Q4B426</accession>
<dbReference type="InterPro" id="IPR017871">
    <property type="entry name" value="ABC_transporter-like_CS"/>
</dbReference>
<evidence type="ECO:0000256" key="3">
    <source>
        <dbReference type="ARBA" id="ARBA00022741"/>
    </source>
</evidence>
<keyword evidence="2" id="KW-0813">Transport</keyword>
<dbReference type="PROSITE" id="PS00211">
    <property type="entry name" value="ABC_TRANSPORTER_1"/>
    <property type="match status" value="1"/>
</dbReference>
<keyword evidence="7" id="KW-1185">Reference proteome</keyword>
<feature type="domain" description="ABC transporter" evidence="5">
    <location>
        <begin position="2"/>
        <end position="231"/>
    </location>
</feature>
<dbReference type="Gene3D" id="3.40.50.300">
    <property type="entry name" value="P-loop containing nucleotide triphosphate hydrolases"/>
    <property type="match status" value="1"/>
</dbReference>
<dbReference type="AlphaFoldDB" id="A0A9Q4B426"/>
<evidence type="ECO:0000256" key="4">
    <source>
        <dbReference type="ARBA" id="ARBA00022840"/>
    </source>
</evidence>
<organism evidence="6 7">
    <name type="scientific">Salipaludibacillus agaradhaerens</name>
    <name type="common">Bacillus agaradhaerens</name>
    <dbReference type="NCBI Taxonomy" id="76935"/>
    <lineage>
        <taxon>Bacteria</taxon>
        <taxon>Bacillati</taxon>
        <taxon>Bacillota</taxon>
        <taxon>Bacilli</taxon>
        <taxon>Bacillales</taxon>
        <taxon>Bacillaceae</taxon>
    </lineage>
</organism>
<dbReference type="GO" id="GO:0016887">
    <property type="term" value="F:ATP hydrolysis activity"/>
    <property type="evidence" value="ECO:0007669"/>
    <property type="project" value="InterPro"/>
</dbReference>
<dbReference type="EMBL" id="JABXYM010000001">
    <property type="protein sequence ID" value="MCR6097632.1"/>
    <property type="molecule type" value="Genomic_DNA"/>
</dbReference>
<dbReference type="Pfam" id="PF00005">
    <property type="entry name" value="ABC_tran"/>
    <property type="match status" value="1"/>
</dbReference>
<keyword evidence="4 6" id="KW-0067">ATP-binding</keyword>
<dbReference type="PANTHER" id="PTHR43335">
    <property type="entry name" value="ABC TRANSPORTER, ATP-BINDING PROTEIN"/>
    <property type="match status" value="1"/>
</dbReference>
<dbReference type="CDD" id="cd03264">
    <property type="entry name" value="ABC_drug_resistance_like"/>
    <property type="match status" value="1"/>
</dbReference>
<dbReference type="PANTHER" id="PTHR43335:SF2">
    <property type="entry name" value="ABC TRANSPORTER, ATP-BINDING PROTEIN"/>
    <property type="match status" value="1"/>
</dbReference>
<evidence type="ECO:0000259" key="5">
    <source>
        <dbReference type="PROSITE" id="PS50893"/>
    </source>
</evidence>
<dbReference type="SMART" id="SM00382">
    <property type="entry name" value="AAA"/>
    <property type="match status" value="1"/>
</dbReference>
<dbReference type="InterPro" id="IPR027417">
    <property type="entry name" value="P-loop_NTPase"/>
</dbReference>
<dbReference type="PROSITE" id="PS50893">
    <property type="entry name" value="ABC_TRANSPORTER_2"/>
    <property type="match status" value="1"/>
</dbReference>
<evidence type="ECO:0000313" key="7">
    <source>
        <dbReference type="Proteomes" id="UP001057753"/>
    </source>
</evidence>
<comment type="caution">
    <text evidence="6">The sequence shown here is derived from an EMBL/GenBank/DDBJ whole genome shotgun (WGS) entry which is preliminary data.</text>
</comment>
<evidence type="ECO:0000313" key="6">
    <source>
        <dbReference type="EMBL" id="MCR6097632.1"/>
    </source>
</evidence>
<gene>
    <name evidence="6" type="ORF">HXA33_13860</name>
</gene>
<dbReference type="Proteomes" id="UP001057753">
    <property type="component" value="Unassembled WGS sequence"/>
</dbReference>
<dbReference type="RefSeq" id="WP_257822031.1">
    <property type="nucleotide sequence ID" value="NZ_JABXYM010000001.1"/>
</dbReference>
<reference evidence="6" key="1">
    <citation type="submission" date="2020-06" db="EMBL/GenBank/DDBJ databases">
        <title>Insight into the genomes of haloalkaliphilic bacilli from Kenyan soda lakes.</title>
        <authorList>
            <person name="Mwirichia R."/>
            <person name="Villamizar G.C."/>
            <person name="Poehlein A."/>
            <person name="Mugweru J."/>
            <person name="Kipnyargis A."/>
            <person name="Kiplimo D."/>
            <person name="Orwa P."/>
            <person name="Daniel R."/>
        </authorList>
    </citation>
    <scope>NUCLEOTIDE SEQUENCE</scope>
    <source>
        <strain evidence="6">B1096_S55</strain>
    </source>
</reference>
<dbReference type="InterPro" id="IPR003593">
    <property type="entry name" value="AAA+_ATPase"/>
</dbReference>
<comment type="similarity">
    <text evidence="1">Belongs to the ABC transporter superfamily.</text>
</comment>
<evidence type="ECO:0000256" key="1">
    <source>
        <dbReference type="ARBA" id="ARBA00005417"/>
    </source>
</evidence>